<gene>
    <name evidence="1" type="ORF">ACFSC3_11455</name>
</gene>
<dbReference type="EMBL" id="JBHUFC010000003">
    <property type="protein sequence ID" value="MFD1788190.1"/>
    <property type="molecule type" value="Genomic_DNA"/>
</dbReference>
<reference evidence="2" key="1">
    <citation type="journal article" date="2019" name="Int. J. Syst. Evol. Microbiol.">
        <title>The Global Catalogue of Microorganisms (GCM) 10K type strain sequencing project: providing services to taxonomists for standard genome sequencing and annotation.</title>
        <authorList>
            <consortium name="The Broad Institute Genomics Platform"/>
            <consortium name="The Broad Institute Genome Sequencing Center for Infectious Disease"/>
            <person name="Wu L."/>
            <person name="Ma J."/>
        </authorList>
    </citation>
    <scope>NUCLEOTIDE SEQUENCE [LARGE SCALE GENOMIC DNA]</scope>
    <source>
        <strain evidence="2">Q85</strain>
    </source>
</reference>
<name>A0ABW4NDG3_9SPHN</name>
<evidence type="ECO:0000313" key="2">
    <source>
        <dbReference type="Proteomes" id="UP001597283"/>
    </source>
</evidence>
<dbReference type="Proteomes" id="UP001597283">
    <property type="component" value="Unassembled WGS sequence"/>
</dbReference>
<evidence type="ECO:0000313" key="1">
    <source>
        <dbReference type="EMBL" id="MFD1788190.1"/>
    </source>
</evidence>
<organism evidence="1 2">
    <name type="scientific">Sphingomonas floccifaciens</name>
    <dbReference type="NCBI Taxonomy" id="1844115"/>
    <lineage>
        <taxon>Bacteria</taxon>
        <taxon>Pseudomonadati</taxon>
        <taxon>Pseudomonadota</taxon>
        <taxon>Alphaproteobacteria</taxon>
        <taxon>Sphingomonadales</taxon>
        <taxon>Sphingomonadaceae</taxon>
        <taxon>Sphingomonas</taxon>
    </lineage>
</organism>
<comment type="caution">
    <text evidence="1">The sequence shown here is derived from an EMBL/GenBank/DDBJ whole genome shotgun (WGS) entry which is preliminary data.</text>
</comment>
<protein>
    <submittedName>
        <fullName evidence="1">Uncharacterized protein</fullName>
    </submittedName>
</protein>
<accession>A0ABW4NDG3</accession>
<keyword evidence="2" id="KW-1185">Reference proteome</keyword>
<sequence>MPGALAILLQAGSTLVLDASVGQRPCQSTPDEVIVCARSDRPTTRLSMTIAGHIGTVLVEPSGPRYLMCNPDFIARSGITGDSPVLIASVGSVDVVGGRATLPVTILGQSSELGVRWSSYRTVEGADCIVGPRSLGYRSVIFQLGRDRPDALDTVFPFDRYDRTNMVYATLPVGGAKIAMRIELAYPESVVTAPAARVIAPVLGGSMVGPPRSEMIINGVARPVRTLALRMPLAIGPVRLASLSARIVDYGQAQNLKTLTSDDGEADAVVVKAKTDPPAAQRLLRVGRDALANCVSITVDLRARKLTLRC</sequence>
<dbReference type="RefSeq" id="WP_380940572.1">
    <property type="nucleotide sequence ID" value="NZ_JBHUFC010000003.1"/>
</dbReference>
<proteinExistence type="predicted"/>